<dbReference type="GO" id="GO:0005975">
    <property type="term" value="P:carbohydrate metabolic process"/>
    <property type="evidence" value="ECO:0007669"/>
    <property type="project" value="InterPro"/>
</dbReference>
<dbReference type="Proteomes" id="UP000276542">
    <property type="component" value="Unassembled WGS sequence"/>
</dbReference>
<dbReference type="RefSeq" id="WP_120060278.1">
    <property type="nucleotide sequence ID" value="NZ_QYRP01000002.1"/>
</dbReference>
<dbReference type="Pfam" id="PF00128">
    <property type="entry name" value="Alpha-amylase"/>
    <property type="match status" value="1"/>
</dbReference>
<evidence type="ECO:0000256" key="1">
    <source>
        <dbReference type="ARBA" id="ARBA00022801"/>
    </source>
</evidence>
<keyword evidence="2" id="KW-0326">Glycosidase</keyword>
<keyword evidence="1 4" id="KW-0378">Hydrolase</keyword>
<sequence length="611" mass="68080">MSLLDQPHHDGSPLYVGTETPLLGDMVSVRVRTHPSDPVEEIWIRTTKDAEPTFHPCTIVERNESAIWWEGEVPVLNPECHYRFLLRRRDTHDWLTGAGVFDHDVPDAFDFRLTTHEPGPDWGRDGVVYQVFPDRFARSKAADERPTPDWAVPEPWDAPVVFDGTDSRTWLQLFGGDLDGLTDHLDHVATVGADIVYTTPVFPAESNHRYNASTFDEVDPLLGGDAAYTRLIDASHKRGWKVLGDLTTNHTGDTHEWFLRARSTGPEKDWFFFHDDGTYETWMGHDSLPKLDHSQPALRSAFTEGGDSVVAHWLDFGLDGWRIDVANMTGRLGATDLNHGVARTVRATATDRRDDALVIGEHNHDASVDLPGDGWHGSMNYAGFSWPVWEWLVSPTTAARPFGMPVPIPRRSGTQVVNSIRQWHGRLGFRNLQWSWNILGSHDSARIRTITGSGAQQRVAAGLQFALPGVPMVFAGDEIGLEGTMGEDSRRTMPWDRRDTWDEETLDQYAALAALRREHTALRRGGLRWVHADEDTLAFLREHPDGNVLVVARRAAGPELRLPLAQLFTESSAQVDASATGPRTRLGAAARVDSNELVIPASDGPAFSLHA</sequence>
<dbReference type="PANTHER" id="PTHR10357:SF210">
    <property type="entry name" value="MALTODEXTRIN GLUCOSIDASE"/>
    <property type="match status" value="1"/>
</dbReference>
<dbReference type="InterPro" id="IPR004185">
    <property type="entry name" value="Glyco_hydro_13_lg-like_dom"/>
</dbReference>
<organism evidence="4 5">
    <name type="scientific">Nocardioides cavernaquae</name>
    <dbReference type="NCBI Taxonomy" id="2321396"/>
    <lineage>
        <taxon>Bacteria</taxon>
        <taxon>Bacillati</taxon>
        <taxon>Actinomycetota</taxon>
        <taxon>Actinomycetes</taxon>
        <taxon>Propionibacteriales</taxon>
        <taxon>Nocardioidaceae</taxon>
        <taxon>Nocardioides</taxon>
    </lineage>
</organism>
<dbReference type="InterPro" id="IPR017853">
    <property type="entry name" value="GH"/>
</dbReference>
<dbReference type="CDD" id="cd11338">
    <property type="entry name" value="AmyAc_CMD"/>
    <property type="match status" value="1"/>
</dbReference>
<proteinExistence type="predicted"/>
<dbReference type="AlphaFoldDB" id="A0A3A5HA85"/>
<gene>
    <name evidence="4" type="ORF">D4739_08820</name>
</gene>
<dbReference type="SMART" id="SM00642">
    <property type="entry name" value="Aamy"/>
    <property type="match status" value="1"/>
</dbReference>
<dbReference type="EMBL" id="QYRP01000002">
    <property type="protein sequence ID" value="RJS46305.1"/>
    <property type="molecule type" value="Genomic_DNA"/>
</dbReference>
<dbReference type="CDD" id="cd02857">
    <property type="entry name" value="E_set_CDase_PDE_N"/>
    <property type="match status" value="1"/>
</dbReference>
<dbReference type="PANTHER" id="PTHR10357">
    <property type="entry name" value="ALPHA-AMYLASE FAMILY MEMBER"/>
    <property type="match status" value="1"/>
</dbReference>
<comment type="caution">
    <text evidence="4">The sequence shown here is derived from an EMBL/GenBank/DDBJ whole genome shotgun (WGS) entry which is preliminary data.</text>
</comment>
<reference evidence="5" key="1">
    <citation type="submission" date="2018-09" db="EMBL/GenBank/DDBJ databases">
        <authorList>
            <person name="Zhu H."/>
        </authorList>
    </citation>
    <scope>NUCLEOTIDE SEQUENCE [LARGE SCALE GENOMIC DNA]</scope>
    <source>
        <strain evidence="5">K1W22B-1</strain>
    </source>
</reference>
<evidence type="ECO:0000313" key="4">
    <source>
        <dbReference type="EMBL" id="RJS46305.1"/>
    </source>
</evidence>
<dbReference type="Gene3D" id="2.60.40.10">
    <property type="entry name" value="Immunoglobulins"/>
    <property type="match status" value="1"/>
</dbReference>
<keyword evidence="5" id="KW-1185">Reference proteome</keyword>
<evidence type="ECO:0000256" key="2">
    <source>
        <dbReference type="ARBA" id="ARBA00023295"/>
    </source>
</evidence>
<protein>
    <submittedName>
        <fullName evidence="4">Glycoside hydrolase family 13 protein</fullName>
    </submittedName>
</protein>
<dbReference type="SUPFAM" id="SSF81296">
    <property type="entry name" value="E set domains"/>
    <property type="match status" value="1"/>
</dbReference>
<dbReference type="OrthoDB" id="9802433at2"/>
<accession>A0A3A5HA85</accession>
<evidence type="ECO:0000259" key="3">
    <source>
        <dbReference type="SMART" id="SM00642"/>
    </source>
</evidence>
<dbReference type="SUPFAM" id="SSF51445">
    <property type="entry name" value="(Trans)glycosidases"/>
    <property type="match status" value="1"/>
</dbReference>
<feature type="domain" description="Glycosyl hydrolase family 13 catalytic" evidence="3">
    <location>
        <begin position="130"/>
        <end position="516"/>
    </location>
</feature>
<dbReference type="InterPro" id="IPR014756">
    <property type="entry name" value="Ig_E-set"/>
</dbReference>
<evidence type="ECO:0000313" key="5">
    <source>
        <dbReference type="Proteomes" id="UP000276542"/>
    </source>
</evidence>
<name>A0A3A5HA85_9ACTN</name>
<dbReference type="InterPro" id="IPR013783">
    <property type="entry name" value="Ig-like_fold"/>
</dbReference>
<dbReference type="Gene3D" id="3.20.20.80">
    <property type="entry name" value="Glycosidases"/>
    <property type="match status" value="1"/>
</dbReference>
<dbReference type="InterPro" id="IPR006047">
    <property type="entry name" value="GH13_cat_dom"/>
</dbReference>
<dbReference type="GO" id="GO:0004553">
    <property type="term" value="F:hydrolase activity, hydrolyzing O-glycosyl compounds"/>
    <property type="evidence" value="ECO:0007669"/>
    <property type="project" value="InterPro"/>
</dbReference>